<evidence type="ECO:0000256" key="2">
    <source>
        <dbReference type="SAM" id="SignalP"/>
    </source>
</evidence>
<dbReference type="GO" id="GO:0004568">
    <property type="term" value="F:chitinase activity"/>
    <property type="evidence" value="ECO:0007669"/>
    <property type="project" value="InterPro"/>
</dbReference>
<feature type="domain" description="Glycoside hydrolase family 19 catalytic" evidence="3">
    <location>
        <begin position="55"/>
        <end position="95"/>
    </location>
</feature>
<protein>
    <recommendedName>
        <fullName evidence="3">Glycoside hydrolase family 19 catalytic domain-containing protein</fullName>
    </recommendedName>
</protein>
<feature type="chain" id="PRO_5020041998" description="Glycoside hydrolase family 19 catalytic domain-containing protein" evidence="2">
    <location>
        <begin position="28"/>
        <end position="132"/>
    </location>
</feature>
<proteinExistence type="predicted"/>
<dbReference type="GO" id="GO:0016998">
    <property type="term" value="P:cell wall macromolecule catabolic process"/>
    <property type="evidence" value="ECO:0007669"/>
    <property type="project" value="InterPro"/>
</dbReference>
<dbReference type="Gene3D" id="1.10.530.10">
    <property type="match status" value="1"/>
</dbReference>
<dbReference type="InterPro" id="IPR000726">
    <property type="entry name" value="Glyco_hydro_19_cat"/>
</dbReference>
<evidence type="ECO:0000256" key="1">
    <source>
        <dbReference type="ARBA" id="ARBA00022669"/>
    </source>
</evidence>
<feature type="signal peptide" evidence="2">
    <location>
        <begin position="1"/>
        <end position="27"/>
    </location>
</feature>
<dbReference type="SUPFAM" id="SSF53955">
    <property type="entry name" value="Lysozyme-like"/>
    <property type="match status" value="1"/>
</dbReference>
<dbReference type="GO" id="GO:0006032">
    <property type="term" value="P:chitin catabolic process"/>
    <property type="evidence" value="ECO:0007669"/>
    <property type="project" value="InterPro"/>
</dbReference>
<keyword evidence="2" id="KW-0732">Signal</keyword>
<dbReference type="AlphaFoldDB" id="A0A4D6LRQ8"/>
<evidence type="ECO:0000313" key="4">
    <source>
        <dbReference type="EMBL" id="QCD91181.1"/>
    </source>
</evidence>
<gene>
    <name evidence="4" type="ORF">DEO72_LG4g2145</name>
</gene>
<dbReference type="Proteomes" id="UP000501690">
    <property type="component" value="Linkage Group LG4"/>
</dbReference>
<evidence type="ECO:0000259" key="3">
    <source>
        <dbReference type="Pfam" id="PF00182"/>
    </source>
</evidence>
<dbReference type="EMBL" id="CP039348">
    <property type="protein sequence ID" value="QCD91181.1"/>
    <property type="molecule type" value="Genomic_DNA"/>
</dbReference>
<dbReference type="InterPro" id="IPR023346">
    <property type="entry name" value="Lysozyme-like_dom_sf"/>
</dbReference>
<evidence type="ECO:0000313" key="5">
    <source>
        <dbReference type="Proteomes" id="UP000501690"/>
    </source>
</evidence>
<sequence>MKLDTAFSFTLVYILLINLSEFPSVAADVGSVISESLFEQLLKHRNDAICEEGNKPSADDIADNIVEGYGVITNIINGEVECGNGPTQVRATVTFWDNLDVVTKGPLHLLTSKKNKNTSPSLIKFAFVSSSV</sequence>
<dbReference type="Pfam" id="PF00182">
    <property type="entry name" value="Glyco_hydro_19"/>
    <property type="match status" value="1"/>
</dbReference>
<dbReference type="GO" id="GO:0008061">
    <property type="term" value="F:chitin binding"/>
    <property type="evidence" value="ECO:0007669"/>
    <property type="project" value="UniProtKB-KW"/>
</dbReference>
<keyword evidence="5" id="KW-1185">Reference proteome</keyword>
<keyword evidence="1" id="KW-0147">Chitin-binding</keyword>
<accession>A0A4D6LRQ8</accession>
<name>A0A4D6LRQ8_VIGUN</name>
<reference evidence="4 5" key="1">
    <citation type="submission" date="2019-04" db="EMBL/GenBank/DDBJ databases">
        <title>An improved genome assembly and genetic linkage map for asparagus bean, Vigna unguiculata ssp. sesquipedialis.</title>
        <authorList>
            <person name="Xia Q."/>
            <person name="Zhang R."/>
            <person name="Dong Y."/>
        </authorList>
    </citation>
    <scope>NUCLEOTIDE SEQUENCE [LARGE SCALE GENOMIC DNA]</scope>
    <source>
        <tissue evidence="4">Leaf</tissue>
    </source>
</reference>
<organism evidence="4 5">
    <name type="scientific">Vigna unguiculata</name>
    <name type="common">Cowpea</name>
    <dbReference type="NCBI Taxonomy" id="3917"/>
    <lineage>
        <taxon>Eukaryota</taxon>
        <taxon>Viridiplantae</taxon>
        <taxon>Streptophyta</taxon>
        <taxon>Embryophyta</taxon>
        <taxon>Tracheophyta</taxon>
        <taxon>Spermatophyta</taxon>
        <taxon>Magnoliopsida</taxon>
        <taxon>eudicotyledons</taxon>
        <taxon>Gunneridae</taxon>
        <taxon>Pentapetalae</taxon>
        <taxon>rosids</taxon>
        <taxon>fabids</taxon>
        <taxon>Fabales</taxon>
        <taxon>Fabaceae</taxon>
        <taxon>Papilionoideae</taxon>
        <taxon>50 kb inversion clade</taxon>
        <taxon>NPAAA clade</taxon>
        <taxon>indigoferoid/millettioid clade</taxon>
        <taxon>Phaseoleae</taxon>
        <taxon>Vigna</taxon>
    </lineage>
</organism>